<dbReference type="GO" id="GO:0000978">
    <property type="term" value="F:RNA polymerase II cis-regulatory region sequence-specific DNA binding"/>
    <property type="evidence" value="ECO:0007669"/>
    <property type="project" value="TreeGrafter"/>
</dbReference>
<keyword evidence="10" id="KW-0539">Nucleus</keyword>
<evidence type="ECO:0000256" key="9">
    <source>
        <dbReference type="ARBA" id="ARBA00023163"/>
    </source>
</evidence>
<dbReference type="Pfam" id="PF00096">
    <property type="entry name" value="zf-C2H2"/>
    <property type="match status" value="2"/>
</dbReference>
<evidence type="ECO:0000256" key="1">
    <source>
        <dbReference type="ARBA" id="ARBA00004123"/>
    </source>
</evidence>
<keyword evidence="9" id="KW-0804">Transcription</keyword>
<dbReference type="PANTHER" id="PTHR24393:SF15">
    <property type="entry name" value="IP01243P-RELATED"/>
    <property type="match status" value="1"/>
</dbReference>
<evidence type="ECO:0000256" key="8">
    <source>
        <dbReference type="ARBA" id="ARBA00023125"/>
    </source>
</evidence>
<protein>
    <recommendedName>
        <fullName evidence="12">C2H2-type domain-containing protein</fullName>
    </recommendedName>
</protein>
<keyword evidence="5 11" id="KW-0863">Zinc-finger</keyword>
<dbReference type="PANTHER" id="PTHR24393">
    <property type="entry name" value="ZINC FINGER PROTEIN"/>
    <property type="match status" value="1"/>
</dbReference>
<dbReference type="OrthoDB" id="6077919at2759"/>
<evidence type="ECO:0000313" key="14">
    <source>
        <dbReference type="Proteomes" id="UP000479190"/>
    </source>
</evidence>
<feature type="non-terminal residue" evidence="13">
    <location>
        <position position="1"/>
    </location>
</feature>
<dbReference type="FunFam" id="3.30.160.60:FF:000012">
    <property type="entry name" value="RB-associated KRAB zinc finger protein-like"/>
    <property type="match status" value="1"/>
</dbReference>
<evidence type="ECO:0000256" key="11">
    <source>
        <dbReference type="PROSITE-ProRule" id="PRU00042"/>
    </source>
</evidence>
<dbReference type="GO" id="GO:0008270">
    <property type="term" value="F:zinc ion binding"/>
    <property type="evidence" value="ECO:0007669"/>
    <property type="project" value="UniProtKB-KW"/>
</dbReference>
<reference evidence="13 14" key="1">
    <citation type="submission" date="2020-02" db="EMBL/GenBank/DDBJ databases">
        <authorList>
            <person name="Ferguson B K."/>
        </authorList>
    </citation>
    <scope>NUCLEOTIDE SEQUENCE [LARGE SCALE GENOMIC DNA]</scope>
</reference>
<sequence>FFIIVYRIRVMNEITLARKCLVTDITLEGFDPVVYRTYVIAEALLLSRTTSSTVLRHTSENICRTYWRSENTPFCIHNTEWRRCCTTHRRCNNYLCILRKHQKIVHEGREDYECEVCQRTFTQKDNLIRHERTVHEGRRDYECDVCKKKFTRSTSLSIHQKRIHGSQTESGTNHYLADHRKMVHEVQKGYECNASQEVFPEQSNVKEHKKIIQKEQIEYVPEVSTKRVTAPRERLEVIWLARDACDDVRLKYTIAQENFCQSPRRRHSRISARNFMLPALLPPTIWHWLSECAIRTVTFRSSVINRFLKKEKENKKRIKIYKISMFQIIKRNKFIY</sequence>
<organism evidence="13 14">
    <name type="scientific">Trichogramma brassicae</name>
    <dbReference type="NCBI Taxonomy" id="86971"/>
    <lineage>
        <taxon>Eukaryota</taxon>
        <taxon>Metazoa</taxon>
        <taxon>Ecdysozoa</taxon>
        <taxon>Arthropoda</taxon>
        <taxon>Hexapoda</taxon>
        <taxon>Insecta</taxon>
        <taxon>Pterygota</taxon>
        <taxon>Neoptera</taxon>
        <taxon>Endopterygota</taxon>
        <taxon>Hymenoptera</taxon>
        <taxon>Apocrita</taxon>
        <taxon>Proctotrupomorpha</taxon>
        <taxon>Chalcidoidea</taxon>
        <taxon>Trichogrammatidae</taxon>
        <taxon>Trichogramma</taxon>
    </lineage>
</organism>
<keyword evidence="14" id="KW-1185">Reference proteome</keyword>
<evidence type="ECO:0000256" key="10">
    <source>
        <dbReference type="ARBA" id="ARBA00023242"/>
    </source>
</evidence>
<keyword evidence="7" id="KW-0805">Transcription regulation</keyword>
<dbReference type="AlphaFoldDB" id="A0A6H5J389"/>
<dbReference type="PROSITE" id="PS00028">
    <property type="entry name" value="ZINC_FINGER_C2H2_1"/>
    <property type="match status" value="2"/>
</dbReference>
<accession>A0A6H5J389</accession>
<evidence type="ECO:0000256" key="4">
    <source>
        <dbReference type="ARBA" id="ARBA00022737"/>
    </source>
</evidence>
<dbReference type="PROSITE" id="PS50157">
    <property type="entry name" value="ZINC_FINGER_C2H2_2"/>
    <property type="match status" value="2"/>
</dbReference>
<comment type="similarity">
    <text evidence="2">Belongs to the krueppel C2H2-type zinc-finger protein family.</text>
</comment>
<dbReference type="Proteomes" id="UP000479190">
    <property type="component" value="Unassembled WGS sequence"/>
</dbReference>
<dbReference type="SMART" id="SM00355">
    <property type="entry name" value="ZnF_C2H2"/>
    <property type="match status" value="2"/>
</dbReference>
<evidence type="ECO:0000256" key="7">
    <source>
        <dbReference type="ARBA" id="ARBA00023015"/>
    </source>
</evidence>
<keyword evidence="3" id="KW-0479">Metal-binding</keyword>
<dbReference type="FunFam" id="3.30.160.60:FF:000446">
    <property type="entry name" value="Zinc finger protein"/>
    <property type="match status" value="1"/>
</dbReference>
<dbReference type="GO" id="GO:0001228">
    <property type="term" value="F:DNA-binding transcription activator activity, RNA polymerase II-specific"/>
    <property type="evidence" value="ECO:0007669"/>
    <property type="project" value="TreeGrafter"/>
</dbReference>
<evidence type="ECO:0000256" key="5">
    <source>
        <dbReference type="ARBA" id="ARBA00022771"/>
    </source>
</evidence>
<evidence type="ECO:0000256" key="2">
    <source>
        <dbReference type="ARBA" id="ARBA00006991"/>
    </source>
</evidence>
<dbReference type="EMBL" id="CADCXV010001349">
    <property type="protein sequence ID" value="CAB0043832.1"/>
    <property type="molecule type" value="Genomic_DNA"/>
</dbReference>
<dbReference type="InterPro" id="IPR013087">
    <property type="entry name" value="Znf_C2H2_type"/>
</dbReference>
<feature type="domain" description="C2H2-type" evidence="12">
    <location>
        <begin position="112"/>
        <end position="140"/>
    </location>
</feature>
<name>A0A6H5J389_9HYME</name>
<feature type="domain" description="C2H2-type" evidence="12">
    <location>
        <begin position="141"/>
        <end position="169"/>
    </location>
</feature>
<keyword evidence="6" id="KW-0862">Zinc</keyword>
<dbReference type="SUPFAM" id="SSF57667">
    <property type="entry name" value="beta-beta-alpha zinc fingers"/>
    <property type="match status" value="1"/>
</dbReference>
<keyword evidence="8" id="KW-0238">DNA-binding</keyword>
<evidence type="ECO:0000256" key="3">
    <source>
        <dbReference type="ARBA" id="ARBA00022723"/>
    </source>
</evidence>
<dbReference type="Gene3D" id="3.30.160.60">
    <property type="entry name" value="Classic Zinc Finger"/>
    <property type="match status" value="2"/>
</dbReference>
<dbReference type="InterPro" id="IPR036236">
    <property type="entry name" value="Znf_C2H2_sf"/>
</dbReference>
<comment type="subcellular location">
    <subcellularLocation>
        <location evidence="1">Nucleus</location>
    </subcellularLocation>
</comment>
<evidence type="ECO:0000256" key="6">
    <source>
        <dbReference type="ARBA" id="ARBA00022833"/>
    </source>
</evidence>
<evidence type="ECO:0000259" key="12">
    <source>
        <dbReference type="PROSITE" id="PS50157"/>
    </source>
</evidence>
<keyword evidence="4" id="KW-0677">Repeat</keyword>
<dbReference type="GO" id="GO:0005634">
    <property type="term" value="C:nucleus"/>
    <property type="evidence" value="ECO:0007669"/>
    <property type="project" value="UniProtKB-SubCell"/>
</dbReference>
<proteinExistence type="inferred from homology"/>
<evidence type="ECO:0000313" key="13">
    <source>
        <dbReference type="EMBL" id="CAB0043832.1"/>
    </source>
</evidence>
<gene>
    <name evidence="13" type="ORF">TBRA_LOCUS15420</name>
</gene>